<dbReference type="AlphaFoldDB" id="G2FD67"/>
<keyword evidence="2" id="KW-1185">Reference proteome</keyword>
<name>G2FD67_9GAMM</name>
<comment type="caution">
    <text evidence="1">The sequence shown here is derived from an EMBL/GenBank/DDBJ whole genome shotgun (WGS) entry which is preliminary data.</text>
</comment>
<organism evidence="1 2">
    <name type="scientific">endosymbiont of Tevnia jerichonana</name>
    <name type="common">vent Tica</name>
    <dbReference type="NCBI Taxonomy" id="1049564"/>
    <lineage>
        <taxon>Bacteria</taxon>
        <taxon>Pseudomonadati</taxon>
        <taxon>Pseudomonadota</taxon>
        <taxon>Gammaproteobacteria</taxon>
        <taxon>sulfur-oxidizing symbionts</taxon>
    </lineage>
</organism>
<sequence length="98" mass="10040">MLDVPQTIQLLELLGGGVPSWMTVPGLPDQLPFVPGRHGAAMDLAVDVMPPAVVASIRAAAAPDQDAVDDALPPALTLKVAVFLSARGVLREVGHVGA</sequence>
<proteinExistence type="predicted"/>
<protein>
    <submittedName>
        <fullName evidence="1">Uncharacterized protein</fullName>
    </submittedName>
</protein>
<reference evidence="1 2" key="1">
    <citation type="journal article" date="2011" name="ISME J.">
        <title>The endosymbionts of the deep-sea tubeworms Riftia pachyptila and Tevnia jerichonana share an identical physiology as revealed by proteogenomic analyses.</title>
        <authorList>
            <person name="Gardebrecht A."/>
            <person name="Markert S."/>
            <person name="Felbeck H."/>
            <person name="Thuermer A."/>
            <person name="Albrecht D."/>
            <person name="Wollherr A."/>
            <person name="Kabisch J."/>
            <person name="Lehmann R."/>
            <person name="Daniel R."/>
            <person name="Liesegang H."/>
            <person name="Hecker M."/>
            <person name="Sievert S.M."/>
            <person name="Schweder T."/>
        </authorList>
    </citation>
    <scope>NUCLEOTIDE SEQUENCE [LARGE SCALE GENOMIC DNA]</scope>
</reference>
<evidence type="ECO:0000313" key="1">
    <source>
        <dbReference type="EMBL" id="EGW55153.1"/>
    </source>
</evidence>
<accession>G2FD67</accession>
<evidence type="ECO:0000313" key="2">
    <source>
        <dbReference type="Proteomes" id="UP000005167"/>
    </source>
</evidence>
<dbReference type="EMBL" id="AFZB01000005">
    <property type="protein sequence ID" value="EGW55153.1"/>
    <property type="molecule type" value="Genomic_DNA"/>
</dbReference>
<dbReference type="Proteomes" id="UP000005167">
    <property type="component" value="Unassembled WGS sequence"/>
</dbReference>
<gene>
    <name evidence="1" type="ORF">TevJSym_ae00100</name>
</gene>